<sequence length="180" mass="20205">MDSAVGRGAGARWLLLVYRLPREPSRHRVAVWRKLKALGAMYLQDGAAVLPENDLTREQLEWLQLRVREAGGEATLWEATPNTTAEREGLEEAFRASREEVYAEIVEAAGRLRRKAELGGDSDGMLEELKKLERDFRAERRRDYFRSPRREEAAEALRGARRVLVDGASSRGGAGVGEVS</sequence>
<dbReference type="Pfam" id="PF20229">
    <property type="entry name" value="ChrB_N"/>
    <property type="match status" value="1"/>
</dbReference>
<gene>
    <name evidence="2" type="ORF">GBA65_16355</name>
</gene>
<protein>
    <submittedName>
        <fullName evidence="2">Chromate resistance protein</fullName>
    </submittedName>
</protein>
<accession>A0A6G8Q048</accession>
<keyword evidence="3" id="KW-1185">Reference proteome</keyword>
<evidence type="ECO:0000259" key="1">
    <source>
        <dbReference type="Pfam" id="PF20229"/>
    </source>
</evidence>
<dbReference type="AlphaFoldDB" id="A0A6G8Q048"/>
<proteinExistence type="predicted"/>
<evidence type="ECO:0000313" key="2">
    <source>
        <dbReference type="EMBL" id="QIN79841.1"/>
    </source>
</evidence>
<dbReference type="KEGG" id="rmar:GBA65_16355"/>
<reference evidence="2 3" key="1">
    <citation type="submission" date="2019-10" db="EMBL/GenBank/DDBJ databases">
        <title>Rubrobacter sp nov SCSIO 52915 isolated from a deep-sea sediment in the South China Sea.</title>
        <authorList>
            <person name="Chen R.W."/>
        </authorList>
    </citation>
    <scope>NUCLEOTIDE SEQUENCE [LARGE SCALE GENOMIC DNA]</scope>
    <source>
        <strain evidence="2 3">SCSIO 52915</strain>
    </source>
</reference>
<dbReference type="Proteomes" id="UP000502706">
    <property type="component" value="Chromosome"/>
</dbReference>
<dbReference type="InterPro" id="IPR046858">
    <property type="entry name" value="ChrB_N"/>
</dbReference>
<name>A0A6G8Q048_9ACTN</name>
<organism evidence="2 3">
    <name type="scientific">Rubrobacter marinus</name>
    <dbReference type="NCBI Taxonomy" id="2653852"/>
    <lineage>
        <taxon>Bacteria</taxon>
        <taxon>Bacillati</taxon>
        <taxon>Actinomycetota</taxon>
        <taxon>Rubrobacteria</taxon>
        <taxon>Rubrobacterales</taxon>
        <taxon>Rubrobacteraceae</taxon>
        <taxon>Rubrobacter</taxon>
    </lineage>
</organism>
<evidence type="ECO:0000313" key="3">
    <source>
        <dbReference type="Proteomes" id="UP000502706"/>
    </source>
</evidence>
<dbReference type="RefSeq" id="WP_166397513.1">
    <property type="nucleotide sequence ID" value="NZ_CP045121.1"/>
</dbReference>
<dbReference type="EMBL" id="CP045121">
    <property type="protein sequence ID" value="QIN79841.1"/>
    <property type="molecule type" value="Genomic_DNA"/>
</dbReference>
<feature type="domain" description="ChrB N-terminal" evidence="1">
    <location>
        <begin position="28"/>
        <end position="164"/>
    </location>
</feature>